<dbReference type="AlphaFoldDB" id="A0A812S7K1"/>
<comment type="caution">
    <text evidence="1">The sequence shown here is derived from an EMBL/GenBank/DDBJ whole genome shotgun (WGS) entry which is preliminary data.</text>
</comment>
<gene>
    <name evidence="1" type="primary">smyd2a</name>
    <name evidence="1" type="ORF">SNAT2548_LOCUS26062</name>
</gene>
<dbReference type="Proteomes" id="UP000604046">
    <property type="component" value="Unassembled WGS sequence"/>
</dbReference>
<dbReference type="EMBL" id="CAJNDS010002415">
    <property type="protein sequence ID" value="CAE7466519.1"/>
    <property type="molecule type" value="Genomic_DNA"/>
</dbReference>
<reference evidence="1" key="1">
    <citation type="submission" date="2021-02" db="EMBL/GenBank/DDBJ databases">
        <authorList>
            <person name="Dougan E. K."/>
            <person name="Rhodes N."/>
            <person name="Thang M."/>
            <person name="Chan C."/>
        </authorList>
    </citation>
    <scope>NUCLEOTIDE SEQUENCE</scope>
</reference>
<organism evidence="1 2">
    <name type="scientific">Symbiodinium natans</name>
    <dbReference type="NCBI Taxonomy" id="878477"/>
    <lineage>
        <taxon>Eukaryota</taxon>
        <taxon>Sar</taxon>
        <taxon>Alveolata</taxon>
        <taxon>Dinophyceae</taxon>
        <taxon>Suessiales</taxon>
        <taxon>Symbiodiniaceae</taxon>
        <taxon>Symbiodinium</taxon>
    </lineage>
</organism>
<name>A0A812S7K1_9DINO</name>
<protein>
    <submittedName>
        <fullName evidence="1">Smyd2a protein</fullName>
    </submittedName>
</protein>
<feature type="non-terminal residue" evidence="1">
    <location>
        <position position="94"/>
    </location>
</feature>
<evidence type="ECO:0000313" key="2">
    <source>
        <dbReference type="Proteomes" id="UP000604046"/>
    </source>
</evidence>
<sequence length="94" mass="10771">VGEILQSCAAVSKDLVLQARLGLTNRKMWQVMSEPKYVRGQIEQLARVYPWIKFASDRGLLERLNLASIHKWGAMQMHFKQLNYEADDSSESSC</sequence>
<accession>A0A812S7K1</accession>
<evidence type="ECO:0000313" key="1">
    <source>
        <dbReference type="EMBL" id="CAE7466519.1"/>
    </source>
</evidence>
<proteinExistence type="predicted"/>
<keyword evidence="2" id="KW-1185">Reference proteome</keyword>